<comment type="caution">
    <text evidence="2">The sequence shown here is derived from an EMBL/GenBank/DDBJ whole genome shotgun (WGS) entry which is preliminary data.</text>
</comment>
<dbReference type="InterPro" id="IPR014710">
    <property type="entry name" value="RmlC-like_jellyroll"/>
</dbReference>
<dbReference type="PANTHER" id="PTHR24567:SF68">
    <property type="entry name" value="DNA-BINDING TRANSCRIPTIONAL DUAL REGULATOR CRP"/>
    <property type="match status" value="1"/>
</dbReference>
<evidence type="ECO:0000313" key="3">
    <source>
        <dbReference type="Proteomes" id="UP001575181"/>
    </source>
</evidence>
<dbReference type="RefSeq" id="WP_373655457.1">
    <property type="nucleotide sequence ID" value="NZ_JBGUAW010000004.1"/>
</dbReference>
<gene>
    <name evidence="2" type="ORF">ACERLL_07540</name>
</gene>
<proteinExistence type="predicted"/>
<dbReference type="PROSITE" id="PS50042">
    <property type="entry name" value="CNMP_BINDING_3"/>
    <property type="match status" value="1"/>
</dbReference>
<dbReference type="Proteomes" id="UP001575181">
    <property type="component" value="Unassembled WGS sequence"/>
</dbReference>
<reference evidence="2 3" key="1">
    <citation type="submission" date="2024-08" db="EMBL/GenBank/DDBJ databases">
        <title>Whole-genome sequencing of halo(alkali)philic microorganisms from hypersaline lakes.</title>
        <authorList>
            <person name="Sorokin D.Y."/>
            <person name="Merkel A.Y."/>
            <person name="Messina E."/>
            <person name="Yakimov M."/>
        </authorList>
    </citation>
    <scope>NUCLEOTIDE SEQUENCE [LARGE SCALE GENOMIC DNA]</scope>
    <source>
        <strain evidence="2 3">Cl-TMA</strain>
    </source>
</reference>
<dbReference type="Pfam" id="PF00027">
    <property type="entry name" value="cNMP_binding"/>
    <property type="match status" value="1"/>
</dbReference>
<protein>
    <submittedName>
        <fullName evidence="2">Crp/Fnr family transcriptional regulator</fullName>
    </submittedName>
</protein>
<sequence length="287" mass="32238">MSNSGGAPVSYNTSTFQAGETVFREGDRGRRAFLVKSGCIVLSREMEGTEVVLDSLGPGAVFGEIAVIAEAPRTATAVADADSELVEIDRKWLKAAMEEAHPLLKRLLEHFLERLQTTTERIEARSRAEDVRRAAHVLDLMRHARAVEEKSDTPEEIPGVNMKAFLERAKAATGLSAAELRQALDHLQEEGLIEIAPERTGRHRWERLIRFPAHGHFLEQAEKLVADWPNGPVEPPLHRDSRDVYEFAERMGSEPREIFRLLYEGQLQPELVRFFDDQLDPKATGPD</sequence>
<organism evidence="2 3">
    <name type="scientific">Thiohalorhabdus methylotrophus</name>
    <dbReference type="NCBI Taxonomy" id="3242694"/>
    <lineage>
        <taxon>Bacteria</taxon>
        <taxon>Pseudomonadati</taxon>
        <taxon>Pseudomonadota</taxon>
        <taxon>Gammaproteobacteria</taxon>
        <taxon>Thiohalorhabdales</taxon>
        <taxon>Thiohalorhabdaceae</taxon>
        <taxon>Thiohalorhabdus</taxon>
    </lineage>
</organism>
<evidence type="ECO:0000313" key="2">
    <source>
        <dbReference type="EMBL" id="MFA9460676.1"/>
    </source>
</evidence>
<dbReference type="CDD" id="cd00038">
    <property type="entry name" value="CAP_ED"/>
    <property type="match status" value="1"/>
</dbReference>
<evidence type="ECO:0000259" key="1">
    <source>
        <dbReference type="PROSITE" id="PS50042"/>
    </source>
</evidence>
<dbReference type="InterPro" id="IPR018490">
    <property type="entry name" value="cNMP-bd_dom_sf"/>
</dbReference>
<dbReference type="Gene3D" id="2.60.120.10">
    <property type="entry name" value="Jelly Rolls"/>
    <property type="match status" value="1"/>
</dbReference>
<dbReference type="SMART" id="SM00100">
    <property type="entry name" value="cNMP"/>
    <property type="match status" value="1"/>
</dbReference>
<keyword evidence="3" id="KW-1185">Reference proteome</keyword>
<dbReference type="SUPFAM" id="SSF51206">
    <property type="entry name" value="cAMP-binding domain-like"/>
    <property type="match status" value="1"/>
</dbReference>
<dbReference type="InterPro" id="IPR050397">
    <property type="entry name" value="Env_Response_Regulators"/>
</dbReference>
<dbReference type="InterPro" id="IPR018488">
    <property type="entry name" value="cNMP-bd_CS"/>
</dbReference>
<dbReference type="InterPro" id="IPR000595">
    <property type="entry name" value="cNMP-bd_dom"/>
</dbReference>
<dbReference type="EMBL" id="JBGUAW010000004">
    <property type="protein sequence ID" value="MFA9460676.1"/>
    <property type="molecule type" value="Genomic_DNA"/>
</dbReference>
<dbReference type="PANTHER" id="PTHR24567">
    <property type="entry name" value="CRP FAMILY TRANSCRIPTIONAL REGULATORY PROTEIN"/>
    <property type="match status" value="1"/>
</dbReference>
<feature type="domain" description="Cyclic nucleotide-binding" evidence="1">
    <location>
        <begin position="16"/>
        <end position="114"/>
    </location>
</feature>
<name>A0ABV4TVS4_9GAMM</name>
<accession>A0ABV4TVS4</accession>
<dbReference type="PROSITE" id="PS00889">
    <property type="entry name" value="CNMP_BINDING_2"/>
    <property type="match status" value="1"/>
</dbReference>